<dbReference type="Proteomes" id="UP000233556">
    <property type="component" value="Unassembled WGS sequence"/>
</dbReference>
<feature type="domain" description="RING-type" evidence="11">
    <location>
        <begin position="34"/>
        <end position="73"/>
    </location>
</feature>
<evidence type="ECO:0000256" key="7">
    <source>
        <dbReference type="ARBA" id="ARBA00023015"/>
    </source>
</evidence>
<evidence type="ECO:0000256" key="6">
    <source>
        <dbReference type="ARBA" id="ARBA00022833"/>
    </source>
</evidence>
<keyword evidence="8" id="KW-0804">Transcription</keyword>
<dbReference type="PROSITE" id="PS00518">
    <property type="entry name" value="ZF_RING_1"/>
    <property type="match status" value="1"/>
</dbReference>
<keyword evidence="7" id="KW-0805">Transcription regulation</keyword>
<evidence type="ECO:0000256" key="8">
    <source>
        <dbReference type="ARBA" id="ARBA00023163"/>
    </source>
</evidence>
<keyword evidence="4" id="KW-0479">Metal-binding</keyword>
<sequence>MAVGAEEPIDLSDVEMESQLQYAGLCEEAADNLCPICLSEIENPSYISICFHAFCLGCIQRWMYMNGVCPVCRLPFDCILHTVKADDDYQEYKVNASNIQQGTTGRRRGRSRPPQHQTLLRPRPTNNEPRGATRGPGERQRGAQRGRGRGTSSDMTRQDALERLAFSMEGPLLRSHVRNLRTQS</sequence>
<keyword evidence="3" id="KW-0808">Transferase</keyword>
<evidence type="ECO:0000313" key="12">
    <source>
        <dbReference type="EMBL" id="PKU45480.1"/>
    </source>
</evidence>
<reference evidence="13" key="1">
    <citation type="submission" date="2017-11" db="EMBL/GenBank/DDBJ databases">
        <authorList>
            <person name="Lima N.C."/>
            <person name="Parody-Merino A.M."/>
            <person name="Battley P.F."/>
            <person name="Fidler A.E."/>
            <person name="Prosdocimi F."/>
        </authorList>
    </citation>
    <scope>NUCLEOTIDE SEQUENCE [LARGE SCALE GENOMIC DNA]</scope>
</reference>
<evidence type="ECO:0000256" key="4">
    <source>
        <dbReference type="ARBA" id="ARBA00022723"/>
    </source>
</evidence>
<evidence type="ECO:0000256" key="10">
    <source>
        <dbReference type="SAM" id="MobiDB-lite"/>
    </source>
</evidence>
<dbReference type="PANTHER" id="PTHR46077:SF1">
    <property type="entry name" value="TOP1 BINDING ARGININE_SERINE RICH PROTEIN, E3 UBIQUITIN LIGASE"/>
    <property type="match status" value="1"/>
</dbReference>
<dbReference type="GO" id="GO:0000209">
    <property type="term" value="P:protein polyubiquitination"/>
    <property type="evidence" value="ECO:0007669"/>
    <property type="project" value="TreeGrafter"/>
</dbReference>
<evidence type="ECO:0000256" key="2">
    <source>
        <dbReference type="ARBA" id="ARBA00012483"/>
    </source>
</evidence>
<dbReference type="Pfam" id="PF13639">
    <property type="entry name" value="zf-RING_2"/>
    <property type="match status" value="1"/>
</dbReference>
<keyword evidence="13" id="KW-1185">Reference proteome</keyword>
<organism evidence="12 13">
    <name type="scientific">Limosa lapponica baueri</name>
    <dbReference type="NCBI Taxonomy" id="1758121"/>
    <lineage>
        <taxon>Eukaryota</taxon>
        <taxon>Metazoa</taxon>
        <taxon>Chordata</taxon>
        <taxon>Craniata</taxon>
        <taxon>Vertebrata</taxon>
        <taxon>Euteleostomi</taxon>
        <taxon>Archelosauria</taxon>
        <taxon>Archosauria</taxon>
        <taxon>Dinosauria</taxon>
        <taxon>Saurischia</taxon>
        <taxon>Theropoda</taxon>
        <taxon>Coelurosauria</taxon>
        <taxon>Aves</taxon>
        <taxon>Neognathae</taxon>
        <taxon>Neoaves</taxon>
        <taxon>Charadriiformes</taxon>
        <taxon>Scolopacidae</taxon>
        <taxon>Limosa</taxon>
    </lineage>
</organism>
<comment type="catalytic activity">
    <reaction evidence="1">
        <text>S-ubiquitinyl-[E2 ubiquitin-conjugating enzyme]-L-cysteine + [acceptor protein]-L-lysine = [E2 ubiquitin-conjugating enzyme]-L-cysteine + N(6)-ubiquitinyl-[acceptor protein]-L-lysine.</text>
        <dbReference type="EC" id="2.3.2.27"/>
    </reaction>
</comment>
<dbReference type="EMBL" id="KZ505758">
    <property type="protein sequence ID" value="PKU45480.1"/>
    <property type="molecule type" value="Genomic_DNA"/>
</dbReference>
<keyword evidence="6" id="KW-0862">Zinc</keyword>
<reference evidence="13" key="2">
    <citation type="submission" date="2017-12" db="EMBL/GenBank/DDBJ databases">
        <title>Genome sequence of the Bar-tailed Godwit (Limosa lapponica baueri).</title>
        <authorList>
            <person name="Lima N.C.B."/>
            <person name="Parody-Merino A.M."/>
            <person name="Battley P.F."/>
            <person name="Fidler A.E."/>
            <person name="Prosdocimi F."/>
        </authorList>
    </citation>
    <scope>NUCLEOTIDE SEQUENCE [LARGE SCALE GENOMIC DNA]</scope>
</reference>
<dbReference type="AlphaFoldDB" id="A0A2I0UHI2"/>
<evidence type="ECO:0000256" key="5">
    <source>
        <dbReference type="ARBA" id="ARBA00022771"/>
    </source>
</evidence>
<evidence type="ECO:0000256" key="9">
    <source>
        <dbReference type="PROSITE-ProRule" id="PRU00175"/>
    </source>
</evidence>
<dbReference type="SMART" id="SM00184">
    <property type="entry name" value="RING"/>
    <property type="match status" value="1"/>
</dbReference>
<feature type="region of interest" description="Disordered" evidence="10">
    <location>
        <begin position="98"/>
        <end position="157"/>
    </location>
</feature>
<dbReference type="InterPro" id="IPR001841">
    <property type="entry name" value="Znf_RING"/>
</dbReference>
<evidence type="ECO:0000256" key="1">
    <source>
        <dbReference type="ARBA" id="ARBA00000900"/>
    </source>
</evidence>
<accession>A0A2I0UHI2</accession>
<dbReference type="GO" id="GO:0006513">
    <property type="term" value="P:protein monoubiquitination"/>
    <property type="evidence" value="ECO:0007669"/>
    <property type="project" value="TreeGrafter"/>
</dbReference>
<dbReference type="GO" id="GO:0008270">
    <property type="term" value="F:zinc ion binding"/>
    <property type="evidence" value="ECO:0007669"/>
    <property type="project" value="UniProtKB-KW"/>
</dbReference>
<dbReference type="InterPro" id="IPR017907">
    <property type="entry name" value="Znf_RING_CS"/>
</dbReference>
<protein>
    <recommendedName>
        <fullName evidence="2">RING-type E3 ubiquitin transferase</fullName>
        <ecNumber evidence="2">2.3.2.27</ecNumber>
    </recommendedName>
</protein>
<dbReference type="Gene3D" id="3.30.40.10">
    <property type="entry name" value="Zinc/RING finger domain, C3HC4 (zinc finger)"/>
    <property type="match status" value="1"/>
</dbReference>
<evidence type="ECO:0000256" key="3">
    <source>
        <dbReference type="ARBA" id="ARBA00022679"/>
    </source>
</evidence>
<dbReference type="OrthoDB" id="9218395at2759"/>
<dbReference type="GO" id="GO:0061630">
    <property type="term" value="F:ubiquitin protein ligase activity"/>
    <property type="evidence" value="ECO:0007669"/>
    <property type="project" value="UniProtKB-EC"/>
</dbReference>
<evidence type="ECO:0000313" key="13">
    <source>
        <dbReference type="Proteomes" id="UP000233556"/>
    </source>
</evidence>
<proteinExistence type="predicted"/>
<dbReference type="EC" id="2.3.2.27" evidence="2"/>
<dbReference type="InterPro" id="IPR013083">
    <property type="entry name" value="Znf_RING/FYVE/PHD"/>
</dbReference>
<dbReference type="SUPFAM" id="SSF57850">
    <property type="entry name" value="RING/U-box"/>
    <property type="match status" value="1"/>
</dbReference>
<keyword evidence="5 9" id="KW-0863">Zinc-finger</keyword>
<evidence type="ECO:0000259" key="11">
    <source>
        <dbReference type="PROSITE" id="PS50089"/>
    </source>
</evidence>
<gene>
    <name evidence="12" type="ORF">llap_4238</name>
</gene>
<dbReference type="PANTHER" id="PTHR46077">
    <property type="entry name" value="E3 UBIQUITIN-PROTEIN LIGASE TOPORS"/>
    <property type="match status" value="1"/>
</dbReference>
<name>A0A2I0UHI2_LIMLA</name>
<dbReference type="PROSITE" id="PS50089">
    <property type="entry name" value="ZF_RING_2"/>
    <property type="match status" value="1"/>
</dbReference>